<dbReference type="GO" id="GO:0016787">
    <property type="term" value="F:hydrolase activity"/>
    <property type="evidence" value="ECO:0007669"/>
    <property type="project" value="InterPro"/>
</dbReference>
<dbReference type="OrthoDB" id="414934at2"/>
<dbReference type="NCBIfam" id="TIGR01509">
    <property type="entry name" value="HAD-SF-IA-v3"/>
    <property type="match status" value="1"/>
</dbReference>
<dbReference type="RefSeq" id="WP_101250124.1">
    <property type="nucleotide sequence ID" value="NZ_PIUM01000006.1"/>
</dbReference>
<proteinExistence type="predicted"/>
<dbReference type="PANTHER" id="PTHR42896">
    <property type="entry name" value="XYLULOSE-1,5-BISPHOSPHATE (XUBP) PHOSPHATASE"/>
    <property type="match status" value="1"/>
</dbReference>
<dbReference type="EMBL" id="PIUM01000006">
    <property type="protein sequence ID" value="PKU25197.1"/>
    <property type="molecule type" value="Genomic_DNA"/>
</dbReference>
<dbReference type="AlphaFoldDB" id="A0A2N3PXS3"/>
<name>A0A2N3PXS3_9PROT</name>
<dbReference type="PRINTS" id="PR00413">
    <property type="entry name" value="HADHALOGNASE"/>
</dbReference>
<dbReference type="SFLD" id="SFLDS00003">
    <property type="entry name" value="Haloacid_Dehalogenase"/>
    <property type="match status" value="1"/>
</dbReference>
<dbReference type="PANTHER" id="PTHR42896:SF2">
    <property type="entry name" value="CBBY-LIKE PROTEIN"/>
    <property type="match status" value="1"/>
</dbReference>
<dbReference type="InterPro" id="IPR023214">
    <property type="entry name" value="HAD_sf"/>
</dbReference>
<comment type="caution">
    <text evidence="1">The sequence shown here is derived from an EMBL/GenBank/DDBJ whole genome shotgun (WGS) entry which is preliminary data.</text>
</comment>
<gene>
    <name evidence="1" type="ORF">CWS72_08370</name>
</gene>
<reference evidence="2" key="1">
    <citation type="submission" date="2017-12" db="EMBL/GenBank/DDBJ databases">
        <title>Draft genome sequence of Telmatospirillum siberiense 26-4b1T, an acidotolerant peatland alphaproteobacterium potentially involved in sulfur cycling.</title>
        <authorList>
            <person name="Hausmann B."/>
            <person name="Pjevac P."/>
            <person name="Schreck K."/>
            <person name="Herbold C.W."/>
            <person name="Daims H."/>
            <person name="Wagner M."/>
            <person name="Pester M."/>
            <person name="Loy A."/>
        </authorList>
    </citation>
    <scope>NUCLEOTIDE SEQUENCE [LARGE SCALE GENOMIC DNA]</scope>
    <source>
        <strain evidence="2">26-4b1</strain>
    </source>
</reference>
<organism evidence="1 2">
    <name type="scientific">Telmatospirillum siberiense</name>
    <dbReference type="NCBI Taxonomy" id="382514"/>
    <lineage>
        <taxon>Bacteria</taxon>
        <taxon>Pseudomonadati</taxon>
        <taxon>Pseudomonadota</taxon>
        <taxon>Alphaproteobacteria</taxon>
        <taxon>Rhodospirillales</taxon>
        <taxon>Rhodospirillaceae</taxon>
        <taxon>Telmatospirillum</taxon>
    </lineage>
</organism>
<dbReference type="Proteomes" id="UP000233293">
    <property type="component" value="Unassembled WGS sequence"/>
</dbReference>
<accession>A0A2N3PXS3</accession>
<evidence type="ECO:0000313" key="1">
    <source>
        <dbReference type="EMBL" id="PKU25197.1"/>
    </source>
</evidence>
<evidence type="ECO:0000313" key="2">
    <source>
        <dbReference type="Proteomes" id="UP000233293"/>
    </source>
</evidence>
<dbReference type="InterPro" id="IPR044999">
    <property type="entry name" value="CbbY-like"/>
</dbReference>
<dbReference type="Gene3D" id="1.10.150.240">
    <property type="entry name" value="Putative phosphatase, domain 2"/>
    <property type="match status" value="1"/>
</dbReference>
<dbReference type="SFLD" id="SFLDG01129">
    <property type="entry name" value="C1.5:_HAD__Beta-PGM__Phosphata"/>
    <property type="match status" value="1"/>
</dbReference>
<dbReference type="InterPro" id="IPR036412">
    <property type="entry name" value="HAD-like_sf"/>
</dbReference>
<dbReference type="InterPro" id="IPR006439">
    <property type="entry name" value="HAD-SF_hydro_IA"/>
</dbReference>
<sequence>MSLPAGRFAALIFDVDGTLAETEETHRRAFNETFAYFKLGWDWPPLLYRRLLRVTGGKERIAAFARAPENLGRRHLSADEIAELHRFKTARFGQLVSGGGCPLRPGVASVVERARQRGLRLAIATTTARPNVEALLRAAWGSEADALFDVIVAGDEVPRKKPAPDVYLKVLALLGLEGGDCLAIEDSRAGLLAAGAAGVAVLITRSFYFGDDDFEGAAAVVENLAEAMDIGAMDQENGKIMSSMRSGILNIFEINPSPET</sequence>
<dbReference type="Pfam" id="PF00702">
    <property type="entry name" value="Hydrolase"/>
    <property type="match status" value="1"/>
</dbReference>
<dbReference type="Gene3D" id="3.40.50.1000">
    <property type="entry name" value="HAD superfamily/HAD-like"/>
    <property type="match status" value="1"/>
</dbReference>
<protein>
    <submittedName>
        <fullName evidence="1">Phosphatase</fullName>
    </submittedName>
</protein>
<dbReference type="InterPro" id="IPR023198">
    <property type="entry name" value="PGP-like_dom2"/>
</dbReference>
<dbReference type="SUPFAM" id="SSF56784">
    <property type="entry name" value="HAD-like"/>
    <property type="match status" value="1"/>
</dbReference>
<keyword evidence="2" id="KW-1185">Reference proteome</keyword>